<gene>
    <name evidence="21" type="ORF">TSAR_008171</name>
</gene>
<keyword evidence="9" id="KW-0472">Membrane</keyword>
<dbReference type="InterPro" id="IPR011009">
    <property type="entry name" value="Kinase-like_dom_sf"/>
</dbReference>
<comment type="subcellular location">
    <subcellularLocation>
        <location evidence="2">Cell membrane</location>
        <topology evidence="2">Single-pass type I membrane protein</topology>
    </subcellularLocation>
</comment>
<keyword evidence="16" id="KW-0175">Coiled coil</keyword>
<dbReference type="PROSITE" id="PS50011">
    <property type="entry name" value="PROTEIN_KINASE_DOM"/>
    <property type="match status" value="1"/>
</dbReference>
<dbReference type="GO" id="GO:0005886">
    <property type="term" value="C:plasma membrane"/>
    <property type="evidence" value="ECO:0007669"/>
    <property type="project" value="UniProtKB-SubCell"/>
</dbReference>
<evidence type="ECO:0000313" key="21">
    <source>
        <dbReference type="EMBL" id="OXU27316.1"/>
    </source>
</evidence>
<evidence type="ECO:0000256" key="3">
    <source>
        <dbReference type="ARBA" id="ARBA00012202"/>
    </source>
</evidence>
<dbReference type="GO" id="GO:0004383">
    <property type="term" value="F:guanylate cyclase activity"/>
    <property type="evidence" value="ECO:0007669"/>
    <property type="project" value="UniProtKB-EC"/>
</dbReference>
<proteinExistence type="inferred from homology"/>
<dbReference type="InterPro" id="IPR000719">
    <property type="entry name" value="Prot_kinase_dom"/>
</dbReference>
<keyword evidence="8" id="KW-0342">GTP-binding</keyword>
<evidence type="ECO:0000256" key="16">
    <source>
        <dbReference type="SAM" id="Coils"/>
    </source>
</evidence>
<dbReference type="Gene3D" id="1.10.510.10">
    <property type="entry name" value="Transferase(Phosphotransferase) domain 1"/>
    <property type="match status" value="1"/>
</dbReference>
<keyword evidence="4" id="KW-0812">Transmembrane</keyword>
<evidence type="ECO:0000256" key="11">
    <source>
        <dbReference type="ARBA" id="ARBA00023180"/>
    </source>
</evidence>
<keyword evidence="10" id="KW-0675">Receptor</keyword>
<keyword evidence="22" id="KW-1185">Reference proteome</keyword>
<feature type="coiled-coil region" evidence="16">
    <location>
        <begin position="837"/>
        <end position="868"/>
    </location>
</feature>
<dbReference type="GO" id="GO:0001653">
    <property type="term" value="F:peptide receptor activity"/>
    <property type="evidence" value="ECO:0007669"/>
    <property type="project" value="TreeGrafter"/>
</dbReference>
<evidence type="ECO:0000256" key="4">
    <source>
        <dbReference type="ARBA" id="ARBA00022692"/>
    </source>
</evidence>
<dbReference type="Pfam" id="PF01094">
    <property type="entry name" value="ANF_receptor"/>
    <property type="match status" value="1"/>
</dbReference>
<dbReference type="GO" id="GO:0004016">
    <property type="term" value="F:adenylate cyclase activity"/>
    <property type="evidence" value="ECO:0007669"/>
    <property type="project" value="TreeGrafter"/>
</dbReference>
<dbReference type="InterPro" id="IPR011645">
    <property type="entry name" value="HNOB_dom_associated"/>
</dbReference>
<evidence type="ECO:0000256" key="1">
    <source>
        <dbReference type="ARBA" id="ARBA00001436"/>
    </source>
</evidence>
<dbReference type="Pfam" id="PF07714">
    <property type="entry name" value="PK_Tyr_Ser-Thr"/>
    <property type="match status" value="1"/>
</dbReference>
<evidence type="ECO:0000256" key="14">
    <source>
        <dbReference type="RuleBase" id="RU000405"/>
    </source>
</evidence>
<dbReference type="SUPFAM" id="SSF56112">
    <property type="entry name" value="Protein kinase-like (PK-like)"/>
    <property type="match status" value="1"/>
</dbReference>
<dbReference type="CDD" id="cd07302">
    <property type="entry name" value="CHD"/>
    <property type="match status" value="1"/>
</dbReference>
<dbReference type="CDD" id="cd06370">
    <property type="entry name" value="PBP1_SAP_GC-like"/>
    <property type="match status" value="1"/>
</dbReference>
<dbReference type="SUPFAM" id="SSF53822">
    <property type="entry name" value="Periplasmic binding protein-like I"/>
    <property type="match status" value="1"/>
</dbReference>
<evidence type="ECO:0000256" key="9">
    <source>
        <dbReference type="ARBA" id="ARBA00023136"/>
    </source>
</evidence>
<evidence type="ECO:0000256" key="15">
    <source>
        <dbReference type="RuleBase" id="RU003431"/>
    </source>
</evidence>
<protein>
    <recommendedName>
        <fullName evidence="3 15">Guanylate cyclase</fullName>
        <ecNumber evidence="3 15">4.6.1.2</ecNumber>
    </recommendedName>
</protein>
<feature type="region of interest" description="Disordered" evidence="17">
    <location>
        <begin position="527"/>
        <end position="560"/>
    </location>
</feature>
<dbReference type="InterPro" id="IPR001245">
    <property type="entry name" value="Ser-Thr/Tyr_kinase_cat_dom"/>
</dbReference>
<dbReference type="FunFam" id="1.10.510.10:FF:000420">
    <property type="entry name" value="Guanylate cyclase"/>
    <property type="match status" value="1"/>
</dbReference>
<dbReference type="Gene3D" id="3.40.50.2300">
    <property type="match status" value="2"/>
</dbReference>
<keyword evidence="6" id="KW-0547">Nucleotide-binding</keyword>
<dbReference type="SMART" id="SM00044">
    <property type="entry name" value="CYCc"/>
    <property type="match status" value="1"/>
</dbReference>
<dbReference type="EMBL" id="NNAY01000627">
    <property type="protein sequence ID" value="OXU27316.1"/>
    <property type="molecule type" value="Genomic_DNA"/>
</dbReference>
<comment type="caution">
    <text evidence="21">The sequence shown here is derived from an EMBL/GenBank/DDBJ whole genome shotgun (WGS) entry which is preliminary data.</text>
</comment>
<feature type="compositionally biased region" description="Polar residues" evidence="17">
    <location>
        <begin position="532"/>
        <end position="560"/>
    </location>
</feature>
<name>A0A232F911_9HYME</name>
<dbReference type="STRING" id="543379.A0A232F911"/>
<dbReference type="InterPro" id="IPR050401">
    <property type="entry name" value="Cyclic_nucleotide_synthase"/>
</dbReference>
<organism evidence="21 22">
    <name type="scientific">Trichomalopsis sarcophagae</name>
    <dbReference type="NCBI Taxonomy" id="543379"/>
    <lineage>
        <taxon>Eukaryota</taxon>
        <taxon>Metazoa</taxon>
        <taxon>Ecdysozoa</taxon>
        <taxon>Arthropoda</taxon>
        <taxon>Hexapoda</taxon>
        <taxon>Insecta</taxon>
        <taxon>Pterygota</taxon>
        <taxon>Neoptera</taxon>
        <taxon>Endopterygota</taxon>
        <taxon>Hymenoptera</taxon>
        <taxon>Apocrita</taxon>
        <taxon>Proctotrupomorpha</taxon>
        <taxon>Chalcidoidea</taxon>
        <taxon>Pteromalidae</taxon>
        <taxon>Pteromalinae</taxon>
        <taxon>Trichomalopsis</taxon>
    </lineage>
</organism>
<evidence type="ECO:0000256" key="12">
    <source>
        <dbReference type="ARBA" id="ARBA00023239"/>
    </source>
</evidence>
<dbReference type="GO" id="GO:0005525">
    <property type="term" value="F:GTP binding"/>
    <property type="evidence" value="ECO:0007669"/>
    <property type="project" value="UniProtKB-KW"/>
</dbReference>
<reference evidence="21 22" key="1">
    <citation type="journal article" date="2017" name="Curr. Biol.">
        <title>The Evolution of Venom by Co-option of Single-Copy Genes.</title>
        <authorList>
            <person name="Martinson E.O."/>
            <person name="Mrinalini"/>
            <person name="Kelkar Y.D."/>
            <person name="Chang C.H."/>
            <person name="Werren J.H."/>
        </authorList>
    </citation>
    <scope>NUCLEOTIDE SEQUENCE [LARGE SCALE GENOMIC DNA]</scope>
    <source>
        <strain evidence="21 22">Alberta</strain>
        <tissue evidence="21">Whole body</tissue>
    </source>
</reference>
<dbReference type="GO" id="GO:0005524">
    <property type="term" value="F:ATP binding"/>
    <property type="evidence" value="ECO:0007669"/>
    <property type="project" value="InterPro"/>
</dbReference>
<dbReference type="InterPro" id="IPR028082">
    <property type="entry name" value="Peripla_BP_I"/>
</dbReference>
<evidence type="ECO:0000259" key="20">
    <source>
        <dbReference type="PROSITE" id="PS50125"/>
    </source>
</evidence>
<dbReference type="SMART" id="SM00220">
    <property type="entry name" value="S_TKc"/>
    <property type="match status" value="1"/>
</dbReference>
<feature type="chain" id="PRO_5012940763" description="Guanylate cyclase" evidence="18">
    <location>
        <begin position="31"/>
        <end position="1329"/>
    </location>
</feature>
<dbReference type="OrthoDB" id="1890790at2759"/>
<evidence type="ECO:0000256" key="8">
    <source>
        <dbReference type="ARBA" id="ARBA00023134"/>
    </source>
</evidence>
<dbReference type="InterPro" id="IPR001170">
    <property type="entry name" value="ANPR/GUC"/>
</dbReference>
<accession>A0A232F911</accession>
<dbReference type="PRINTS" id="PR00255">
    <property type="entry name" value="NATPEPTIDER"/>
</dbReference>
<dbReference type="GO" id="GO:0004672">
    <property type="term" value="F:protein kinase activity"/>
    <property type="evidence" value="ECO:0007669"/>
    <property type="project" value="InterPro"/>
</dbReference>
<dbReference type="PROSITE" id="PS50125">
    <property type="entry name" value="GUANYLATE_CYCLASE_2"/>
    <property type="match status" value="1"/>
</dbReference>
<dbReference type="InterPro" id="IPR001828">
    <property type="entry name" value="ANF_lig-bd_rcpt"/>
</dbReference>
<comment type="catalytic activity">
    <reaction evidence="1 15">
        <text>GTP = 3',5'-cyclic GMP + diphosphate</text>
        <dbReference type="Rhea" id="RHEA:13665"/>
        <dbReference type="ChEBI" id="CHEBI:33019"/>
        <dbReference type="ChEBI" id="CHEBI:37565"/>
        <dbReference type="ChEBI" id="CHEBI:57746"/>
        <dbReference type="EC" id="4.6.1.2"/>
    </reaction>
</comment>
<dbReference type="Pfam" id="PF07701">
    <property type="entry name" value="HNOBA"/>
    <property type="match status" value="1"/>
</dbReference>
<dbReference type="InterPro" id="IPR018297">
    <property type="entry name" value="A/G_cyclase_CS"/>
</dbReference>
<keyword evidence="13 15" id="KW-0141">cGMP biosynthesis</keyword>
<dbReference type="Gene3D" id="3.30.70.1230">
    <property type="entry name" value="Nucleotide cyclase"/>
    <property type="match status" value="1"/>
</dbReference>
<evidence type="ECO:0000256" key="18">
    <source>
        <dbReference type="SAM" id="SignalP"/>
    </source>
</evidence>
<dbReference type="EC" id="4.6.1.2" evidence="3 15"/>
<feature type="domain" description="Guanylate cyclase" evidence="20">
    <location>
        <begin position="900"/>
        <end position="1030"/>
    </location>
</feature>
<evidence type="ECO:0000256" key="7">
    <source>
        <dbReference type="ARBA" id="ARBA00022989"/>
    </source>
</evidence>
<sequence>MPVAQGERACLLVTTLLVHALLDGSGSVNAETFTLGYITGSKRRPGDWEYSRPGLQISGAITLAIDEVNSGELGRRGHRLNFNVAETYGDEERSILMTADLWTRNVSAYIGPQETCVHEGRMAAAFNLPMISYYCTNHETSNKKEFPTFARTRPPDTQISKSVVAVLKAFNWTKVAFMYMNASSFDPYERPTVAKTILSSLRSAGIWVNSISSWEESYRVVENLVNPFHKLVDETHVEARIYVILGNVEEHIGLLMALDKRKLLRTGEYWVVGVNTETYTDREPDVYVRGLMRNHTDTHSLGILQSYFSIIASAPIGYLNFTNKVNEYRQRPPFNFRNPLKNFKEEGSIQAVPETAYLYDAIHLYAQSIIKALDEGRDPRNGKEIISSLYGLHYRSAMGYMVYMDENGDPEGNYTLIALDNQAPKGPGLYPIGRFIGKENRTNLPKLHVIRSIPWVNGRPPVAEPYCGYHGEKCYSHTGEIVGGIAGGLLLVLLAISLMLYRNWKYEQELDSLLWKVNYKDIEIKETKDDSTSPGEQQLFKNNSKNPLQPHVRTSQASLSSNPDADFRYSMIYTQVGIYKGRIFAVKKVKKKSIEITREMKKELKIMRDLRHDNLNAFIGACTDPPNICIVVEYCARGSLKDILENEDIKLDNMFMASLVGDIVRGMIYLHESVVKFHGSLTTSNCLVDSRWVVKLADFGLHEFKRDAELEPADVMKKYRGLLYKAPELLRPRAVEPTIRDFQKGDVYSFAIVLYELQGRHGPYGIIELSAPDILKRVITVENPPFRPPLDQLENCFDFVRDCLLECWAENPDFRPDFKVIRNKLRPLRKGMKPNIFDNMMAMMEKYANNLEALVDERTDQLSEEKKKTDALLYEMLPRYVAEQLKRGHKVEAENFDCVTIYFSDIVGFTAMSAESTPLQVVDFLNDLYTCFDSTIENYDVYKVETIGDAYMVVSGLPIRNGIQHAGEIASMSLHLLDAIKQFSIRHRPLDKLQLRIGIHSGPVCAGVVGLKMPRYCLFGDTVNTASRMESTGSPLRIHCSTETKQLLDQLGGFSLAERGLVSMKGKGERLTYWLIGEEPSMREERNRERLARRAGLTGGTDNLLHPSSSGGYLDPLVPRSSLKNKSLARAAFLRCSSESPKRIRFASSDHLDQAAKGSRSNDGNKLESIVDGSPCNGRGLCSSGRSSCMEGTRSSSSSCPCVEHIGEAPLPLRLPAAVQLKLASHLDCNDQLTNSAPILRAESHLAKDSEIDDEDNDGETGWRVGGKVLRFGKKGLLRAACRSAPSSPKRGSALLVSSPKRAVQSNEELDEWDVAPLIYCNSSSRRFE</sequence>
<dbReference type="PROSITE" id="PS00452">
    <property type="entry name" value="GUANYLATE_CYCLASE_1"/>
    <property type="match status" value="1"/>
</dbReference>
<evidence type="ECO:0000256" key="13">
    <source>
        <dbReference type="ARBA" id="ARBA00023293"/>
    </source>
</evidence>
<evidence type="ECO:0000256" key="10">
    <source>
        <dbReference type="ARBA" id="ARBA00023170"/>
    </source>
</evidence>
<feature type="domain" description="Protein kinase" evidence="19">
    <location>
        <begin position="548"/>
        <end position="829"/>
    </location>
</feature>
<dbReference type="GO" id="GO:0035556">
    <property type="term" value="P:intracellular signal transduction"/>
    <property type="evidence" value="ECO:0007669"/>
    <property type="project" value="InterPro"/>
</dbReference>
<comment type="similarity">
    <text evidence="14">Belongs to the adenylyl cyclase class-4/guanylyl cyclase family.</text>
</comment>
<dbReference type="Pfam" id="PF00211">
    <property type="entry name" value="Guanylate_cyc"/>
    <property type="match status" value="1"/>
</dbReference>
<feature type="region of interest" description="Disordered" evidence="17">
    <location>
        <begin position="1148"/>
        <end position="1170"/>
    </location>
</feature>
<dbReference type="CDD" id="cd14042">
    <property type="entry name" value="PK_GC-A_B"/>
    <property type="match status" value="1"/>
</dbReference>
<evidence type="ECO:0000256" key="6">
    <source>
        <dbReference type="ARBA" id="ARBA00022741"/>
    </source>
</evidence>
<dbReference type="InterPro" id="IPR029787">
    <property type="entry name" value="Nucleotide_cyclase"/>
</dbReference>
<dbReference type="InterPro" id="IPR001054">
    <property type="entry name" value="A/G_cyclase"/>
</dbReference>
<dbReference type="PANTHER" id="PTHR11920">
    <property type="entry name" value="GUANYLYL CYCLASE"/>
    <property type="match status" value="1"/>
</dbReference>
<dbReference type="SUPFAM" id="SSF55073">
    <property type="entry name" value="Nucleotide cyclase"/>
    <property type="match status" value="1"/>
</dbReference>
<dbReference type="FunFam" id="3.30.70.1230:FF:000004">
    <property type="entry name" value="Guanylate cyclase"/>
    <property type="match status" value="1"/>
</dbReference>
<dbReference type="FunFam" id="3.40.50.2300:FF:000265">
    <property type="entry name" value="Guanylate cyclase"/>
    <property type="match status" value="1"/>
</dbReference>
<keyword evidence="7" id="KW-1133">Transmembrane helix</keyword>
<evidence type="ECO:0000313" key="22">
    <source>
        <dbReference type="Proteomes" id="UP000215335"/>
    </source>
</evidence>
<evidence type="ECO:0000256" key="2">
    <source>
        <dbReference type="ARBA" id="ARBA00004251"/>
    </source>
</evidence>
<evidence type="ECO:0000259" key="19">
    <source>
        <dbReference type="PROSITE" id="PS50011"/>
    </source>
</evidence>
<dbReference type="Proteomes" id="UP000215335">
    <property type="component" value="Unassembled WGS sequence"/>
</dbReference>
<dbReference type="GO" id="GO:0007168">
    <property type="term" value="P:receptor guanylyl cyclase signaling pathway"/>
    <property type="evidence" value="ECO:0007669"/>
    <property type="project" value="TreeGrafter"/>
</dbReference>
<dbReference type="PANTHER" id="PTHR11920:SF335">
    <property type="entry name" value="GUANYLATE CYCLASE"/>
    <property type="match status" value="1"/>
</dbReference>
<feature type="signal peptide" evidence="18">
    <location>
        <begin position="1"/>
        <end position="30"/>
    </location>
</feature>
<keyword evidence="12 14" id="KW-0456">Lyase</keyword>
<keyword evidence="5 18" id="KW-0732">Signal</keyword>
<keyword evidence="11" id="KW-0325">Glycoprotein</keyword>
<evidence type="ECO:0000256" key="17">
    <source>
        <dbReference type="SAM" id="MobiDB-lite"/>
    </source>
</evidence>
<evidence type="ECO:0000256" key="5">
    <source>
        <dbReference type="ARBA" id="ARBA00022729"/>
    </source>
</evidence>